<comment type="subcellular location">
    <subcellularLocation>
        <location evidence="1">Cytoplasm</location>
        <location evidence="1">Cytoskeleton</location>
        <location evidence="1">Cilium axoneme</location>
    </subcellularLocation>
</comment>
<dbReference type="FunFam" id="2.130.10.10:FF:000251">
    <property type="entry name" value="Dynein axonemal intermediate chain 1"/>
    <property type="match status" value="1"/>
</dbReference>
<evidence type="ECO:0000256" key="1">
    <source>
        <dbReference type="ARBA" id="ARBA00004430"/>
    </source>
</evidence>
<dbReference type="GO" id="GO:0003341">
    <property type="term" value="P:cilium movement"/>
    <property type="evidence" value="ECO:0000318"/>
    <property type="project" value="GO_Central"/>
</dbReference>
<reference evidence="13 15" key="2">
    <citation type="journal article" date="2013" name="Nature">
        <title>Insights into bilaterian evolution from three spiralian genomes.</title>
        <authorList>
            <person name="Simakov O."/>
            <person name="Marletaz F."/>
            <person name="Cho S.J."/>
            <person name="Edsinger-Gonzales E."/>
            <person name="Havlak P."/>
            <person name="Hellsten U."/>
            <person name="Kuo D.H."/>
            <person name="Larsson T."/>
            <person name="Lv J."/>
            <person name="Arendt D."/>
            <person name="Savage R."/>
            <person name="Osoegawa K."/>
            <person name="de Jong P."/>
            <person name="Grimwood J."/>
            <person name="Chapman J.A."/>
            <person name="Shapiro H."/>
            <person name="Aerts A."/>
            <person name="Otillar R.P."/>
            <person name="Terry A.Y."/>
            <person name="Boore J.L."/>
            <person name="Grigoriev I.V."/>
            <person name="Lindberg D.R."/>
            <person name="Seaver E.C."/>
            <person name="Weisblat D.A."/>
            <person name="Putnam N.H."/>
            <person name="Rokhsar D.S."/>
        </authorList>
    </citation>
    <scope>NUCLEOTIDE SEQUENCE</scope>
</reference>
<dbReference type="InterPro" id="IPR001680">
    <property type="entry name" value="WD40_rpt"/>
</dbReference>
<dbReference type="OrthoDB" id="10261376at2759"/>
<keyword evidence="10" id="KW-0966">Cell projection</keyword>
<evidence type="ECO:0000313" key="14">
    <source>
        <dbReference type="EnsemblMetazoa" id="HelroP71864"/>
    </source>
</evidence>
<dbReference type="GO" id="GO:0045504">
    <property type="term" value="F:dynein heavy chain binding"/>
    <property type="evidence" value="ECO:0000318"/>
    <property type="project" value="GO_Central"/>
</dbReference>
<dbReference type="SMART" id="SM00320">
    <property type="entry name" value="WD40"/>
    <property type="match status" value="4"/>
</dbReference>
<evidence type="ECO:0000256" key="10">
    <source>
        <dbReference type="ARBA" id="ARBA00023273"/>
    </source>
</evidence>
<reference evidence="14" key="3">
    <citation type="submission" date="2015-06" db="UniProtKB">
        <authorList>
            <consortium name="EnsemblMetazoa"/>
        </authorList>
    </citation>
    <scope>IDENTIFICATION</scope>
</reference>
<keyword evidence="3" id="KW-0963">Cytoplasm</keyword>
<dbReference type="PROSITE" id="PS50082">
    <property type="entry name" value="WD_REPEATS_2"/>
    <property type="match status" value="1"/>
</dbReference>
<evidence type="ECO:0000256" key="2">
    <source>
        <dbReference type="ARBA" id="ARBA00011059"/>
    </source>
</evidence>
<dbReference type="SUPFAM" id="SSF50978">
    <property type="entry name" value="WD40 repeat-like"/>
    <property type="match status" value="1"/>
</dbReference>
<dbReference type="EMBL" id="AMQM01002792">
    <property type="status" value="NOT_ANNOTATED_CDS"/>
    <property type="molecule type" value="Genomic_DNA"/>
</dbReference>
<dbReference type="STRING" id="6412.T1G0S5"/>
<accession>T1G0S5</accession>
<protein>
    <submittedName>
        <fullName evidence="13 14">Uncharacterized protein</fullName>
    </submittedName>
</protein>
<dbReference type="GeneID" id="20214673"/>
<keyword evidence="4 11" id="KW-0853">WD repeat</keyword>
<dbReference type="InterPro" id="IPR015943">
    <property type="entry name" value="WD40/YVTN_repeat-like_dom_sf"/>
</dbReference>
<evidence type="ECO:0000256" key="12">
    <source>
        <dbReference type="SAM" id="MobiDB-lite"/>
    </source>
</evidence>
<dbReference type="Proteomes" id="UP000015101">
    <property type="component" value="Unassembled WGS sequence"/>
</dbReference>
<dbReference type="PANTHER" id="PTHR12442:SF11">
    <property type="entry name" value="DYNEIN AXONEMAL INTERMEDIATE CHAIN 1"/>
    <property type="match status" value="1"/>
</dbReference>
<dbReference type="PROSITE" id="PS50294">
    <property type="entry name" value="WD_REPEATS_REGION"/>
    <property type="match status" value="1"/>
</dbReference>
<dbReference type="InterPro" id="IPR036322">
    <property type="entry name" value="WD40_repeat_dom_sf"/>
</dbReference>
<dbReference type="GO" id="GO:0045503">
    <property type="term" value="F:dynein light chain binding"/>
    <property type="evidence" value="ECO:0000318"/>
    <property type="project" value="GO_Central"/>
</dbReference>
<sequence>KSILKPPDQLHLTEQELKEEFTKILTAENPRASKNVVRYSFKDKSFMTVPTTDHLAVHFSIDGNKIHEKSEEAKKQLKRGSLCFSVFQATPSQTVEQDMKVLQDDEENLKGDAALDADGDNSATKSRGDKKLTNQFNFSERATQPYNNPPRDKQTMTEPPPAMTYSANVTQWEIYDAYQKDYDKQVKNKDKKIVTKTQELKKKKTSSSVGSIFKNNFTKSLKSLKIIERMVTQNIHDEITYDYKYYEDASDEFKEQKGSLLPLWTFKFKKVKNLSVTCICWNHIFPDLFAASYGSYEYENQVEGEILLFTLKNPSYPEYIYQMHCSVNSVDFHPNYPYLLVAGLYDGNVAVFDVVTDCHEPVFLSNYKTGKHLDVVNQVKWQSHENENGLNFFSISNSGEVFNWTILKKLCTLKMESSDNLKLNGSTIPLELSGCGITFDFHPKIEDLYLVGTEEGKVHVCSKNQSNRFLSTYDAHFGPVYKVLWSPYCPSLFITCSDDWLIKIWDRSIESEPLFVFDLGCAVEDVEWAPYSSTVFAAVTQDGKAYVYDLNVEKHESLCEQRIAQKRNSTLTRVAFNQKHPIILVGDDRGTIQSFKLSPNIRKLPKDKKGQDQLKPEEKEALRRTAEVDKLEKLLVTVRPFVRVKT</sequence>
<comment type="similarity">
    <text evidence="2">Belongs to the dynein intermediate chain family.</text>
</comment>
<keyword evidence="8" id="KW-0505">Motor protein</keyword>
<dbReference type="OMA" id="VWEDMRA"/>
<gene>
    <name evidence="14" type="primary">20214673</name>
    <name evidence="13" type="ORF">HELRODRAFT_71864</name>
</gene>
<dbReference type="PANTHER" id="PTHR12442">
    <property type="entry name" value="DYNEIN INTERMEDIATE CHAIN"/>
    <property type="match status" value="1"/>
</dbReference>
<dbReference type="KEGG" id="hro:HELRODRAFT_71864"/>
<evidence type="ECO:0000256" key="4">
    <source>
        <dbReference type="ARBA" id="ARBA00022574"/>
    </source>
</evidence>
<feature type="region of interest" description="Disordered" evidence="12">
    <location>
        <begin position="111"/>
        <end position="159"/>
    </location>
</feature>
<dbReference type="GO" id="GO:0005874">
    <property type="term" value="C:microtubule"/>
    <property type="evidence" value="ECO:0007669"/>
    <property type="project" value="UniProtKB-KW"/>
</dbReference>
<dbReference type="CTD" id="20214673"/>
<evidence type="ECO:0000256" key="3">
    <source>
        <dbReference type="ARBA" id="ARBA00022490"/>
    </source>
</evidence>
<keyword evidence="6" id="KW-0677">Repeat</keyword>
<evidence type="ECO:0000256" key="7">
    <source>
        <dbReference type="ARBA" id="ARBA00023017"/>
    </source>
</evidence>
<evidence type="ECO:0000256" key="6">
    <source>
        <dbReference type="ARBA" id="ARBA00022737"/>
    </source>
</evidence>
<reference evidence="15" key="1">
    <citation type="submission" date="2012-12" db="EMBL/GenBank/DDBJ databases">
        <authorList>
            <person name="Hellsten U."/>
            <person name="Grimwood J."/>
            <person name="Chapman J.A."/>
            <person name="Shapiro H."/>
            <person name="Aerts A."/>
            <person name="Otillar R.P."/>
            <person name="Terry A.Y."/>
            <person name="Boore J.L."/>
            <person name="Simakov O."/>
            <person name="Marletaz F."/>
            <person name="Cho S.-J."/>
            <person name="Edsinger-Gonzales E."/>
            <person name="Havlak P."/>
            <person name="Kuo D.-H."/>
            <person name="Larsson T."/>
            <person name="Lv J."/>
            <person name="Arendt D."/>
            <person name="Savage R."/>
            <person name="Osoegawa K."/>
            <person name="de Jong P."/>
            <person name="Lindberg D.R."/>
            <person name="Seaver E.C."/>
            <person name="Weisblat D.A."/>
            <person name="Putnam N.H."/>
            <person name="Grigoriev I.V."/>
            <person name="Rokhsar D.S."/>
        </authorList>
    </citation>
    <scope>NUCLEOTIDE SEQUENCE</scope>
</reference>
<dbReference type="AlphaFoldDB" id="T1G0S5"/>
<dbReference type="GO" id="GO:0036157">
    <property type="term" value="C:outer dynein arm"/>
    <property type="evidence" value="ECO:0000318"/>
    <property type="project" value="GO_Central"/>
</dbReference>
<dbReference type="InterPro" id="IPR050687">
    <property type="entry name" value="Dynein_IC"/>
</dbReference>
<keyword evidence="15" id="KW-1185">Reference proteome</keyword>
<evidence type="ECO:0000256" key="5">
    <source>
        <dbReference type="ARBA" id="ARBA00022701"/>
    </source>
</evidence>
<name>T1G0S5_HELRO</name>
<dbReference type="EnsemblMetazoa" id="HelroT71864">
    <property type="protein sequence ID" value="HelroP71864"/>
    <property type="gene ID" value="HelroG71864"/>
</dbReference>
<dbReference type="FunCoup" id="T1G0S5">
    <property type="interactions" value="36"/>
</dbReference>
<organism evidence="14 15">
    <name type="scientific">Helobdella robusta</name>
    <name type="common">Californian leech</name>
    <dbReference type="NCBI Taxonomy" id="6412"/>
    <lineage>
        <taxon>Eukaryota</taxon>
        <taxon>Metazoa</taxon>
        <taxon>Spiralia</taxon>
        <taxon>Lophotrochozoa</taxon>
        <taxon>Annelida</taxon>
        <taxon>Clitellata</taxon>
        <taxon>Hirudinea</taxon>
        <taxon>Rhynchobdellida</taxon>
        <taxon>Glossiphoniidae</taxon>
        <taxon>Helobdella</taxon>
    </lineage>
</organism>
<evidence type="ECO:0000256" key="9">
    <source>
        <dbReference type="ARBA" id="ARBA00023212"/>
    </source>
</evidence>
<dbReference type="GO" id="GO:0036158">
    <property type="term" value="P:outer dynein arm assembly"/>
    <property type="evidence" value="ECO:0000318"/>
    <property type="project" value="GO_Central"/>
</dbReference>
<evidence type="ECO:0000256" key="11">
    <source>
        <dbReference type="PROSITE-ProRule" id="PRU00221"/>
    </source>
</evidence>
<dbReference type="Gene3D" id="2.130.10.10">
    <property type="entry name" value="YVTN repeat-like/Quinoprotein amine dehydrogenase"/>
    <property type="match status" value="2"/>
</dbReference>
<keyword evidence="7" id="KW-0243">Dynein</keyword>
<dbReference type="Pfam" id="PF00400">
    <property type="entry name" value="WD40"/>
    <property type="match status" value="2"/>
</dbReference>
<dbReference type="HOGENOM" id="CLU_015820_2_0_1"/>
<proteinExistence type="inferred from homology"/>
<dbReference type="InParanoid" id="T1G0S5"/>
<feature type="compositionally biased region" description="Low complexity" evidence="12">
    <location>
        <begin position="111"/>
        <end position="123"/>
    </location>
</feature>
<feature type="repeat" description="WD" evidence="11">
    <location>
        <begin position="473"/>
        <end position="506"/>
    </location>
</feature>
<dbReference type="eggNOG" id="KOG1587">
    <property type="taxonomic scope" value="Eukaryota"/>
</dbReference>
<feature type="compositionally biased region" description="Polar residues" evidence="12">
    <location>
        <begin position="133"/>
        <end position="146"/>
    </location>
</feature>
<keyword evidence="9" id="KW-0206">Cytoskeleton</keyword>
<evidence type="ECO:0000313" key="13">
    <source>
        <dbReference type="EMBL" id="ESO10979.1"/>
    </source>
</evidence>
<dbReference type="EMBL" id="KB095858">
    <property type="protein sequence ID" value="ESO10979.1"/>
    <property type="molecule type" value="Genomic_DNA"/>
</dbReference>
<dbReference type="RefSeq" id="XP_009011248.1">
    <property type="nucleotide sequence ID" value="XM_009013000.1"/>
</dbReference>
<keyword evidence="5" id="KW-0493">Microtubule</keyword>
<evidence type="ECO:0000313" key="15">
    <source>
        <dbReference type="Proteomes" id="UP000015101"/>
    </source>
</evidence>
<evidence type="ECO:0000256" key="8">
    <source>
        <dbReference type="ARBA" id="ARBA00023175"/>
    </source>
</evidence>